<dbReference type="Proteomes" id="UP000749040">
    <property type="component" value="Unassembled WGS sequence"/>
</dbReference>
<evidence type="ECO:0000256" key="2">
    <source>
        <dbReference type="ARBA" id="ARBA00023239"/>
    </source>
</evidence>
<dbReference type="InterPro" id="IPR050325">
    <property type="entry name" value="Prot/Nucl_acid_deglycase"/>
</dbReference>
<dbReference type="RefSeq" id="WP_205355966.1">
    <property type="nucleotide sequence ID" value="NZ_JADKYB010000003.1"/>
</dbReference>
<evidence type="ECO:0000259" key="4">
    <source>
        <dbReference type="Pfam" id="PF01965"/>
    </source>
</evidence>
<comment type="caution">
    <text evidence="5">The sequence shown here is derived from an EMBL/GenBank/DDBJ whole genome shotgun (WGS) entry which is preliminary data.</text>
</comment>
<proteinExistence type="inferred from homology"/>
<dbReference type="Pfam" id="PF01965">
    <property type="entry name" value="DJ-1_PfpI"/>
    <property type="match status" value="1"/>
</dbReference>
<keyword evidence="6" id="KW-1185">Reference proteome</keyword>
<dbReference type="CDD" id="cd03141">
    <property type="entry name" value="GATase1_Hsp31_like"/>
    <property type="match status" value="1"/>
</dbReference>
<dbReference type="EMBL" id="JADKYB010000003">
    <property type="protein sequence ID" value="MBM9504076.1"/>
    <property type="molecule type" value="Genomic_DNA"/>
</dbReference>
<dbReference type="InterPro" id="IPR029062">
    <property type="entry name" value="Class_I_gatase-like"/>
</dbReference>
<sequence>MTGTEKPRALLVLTSHGDLGSTGEPTGYTVAEAADPWVVFGDAGWQVDVATIAGGRPPEDGSSGYSVNEAAWHASPQVAELLDHAPAIGAVDAGEYHVVYLVGGHGTMWDFPDNTPLERVIREVYEHGGVVAAVCHGPAALTTARLGNGHLLVEGKNIAAFTDDEERAIGRDRIVPFLLQSRLEADGAKHTSAPELWAPHVVTDGRLVTGQNPASAAGVARSAIAASNR</sequence>
<keyword evidence="5" id="KW-0315">Glutamine amidotransferase</keyword>
<keyword evidence="1" id="KW-0346">Stress response</keyword>
<dbReference type="PANTHER" id="PTHR48094:SF11">
    <property type="entry name" value="GLUTATHIONE-INDEPENDENT GLYOXALASE HSP31-RELATED"/>
    <property type="match status" value="1"/>
</dbReference>
<feature type="domain" description="DJ-1/PfpI" evidence="4">
    <location>
        <begin position="31"/>
        <end position="222"/>
    </location>
</feature>
<dbReference type="PANTHER" id="PTHR48094">
    <property type="entry name" value="PROTEIN/NUCLEIC ACID DEGLYCASE DJ-1-RELATED"/>
    <property type="match status" value="1"/>
</dbReference>
<dbReference type="Gene3D" id="3.40.50.880">
    <property type="match status" value="1"/>
</dbReference>
<name>A0ABS2TM49_9ACTN</name>
<comment type="similarity">
    <text evidence="3">Belongs to the peptidase C56 family. HSP31-like subfamily.</text>
</comment>
<evidence type="ECO:0000256" key="3">
    <source>
        <dbReference type="ARBA" id="ARBA00038493"/>
    </source>
</evidence>
<organism evidence="5 6">
    <name type="scientific">Actinacidiphila acididurans</name>
    <dbReference type="NCBI Taxonomy" id="2784346"/>
    <lineage>
        <taxon>Bacteria</taxon>
        <taxon>Bacillati</taxon>
        <taxon>Actinomycetota</taxon>
        <taxon>Actinomycetes</taxon>
        <taxon>Kitasatosporales</taxon>
        <taxon>Streptomycetaceae</taxon>
        <taxon>Actinacidiphila</taxon>
    </lineage>
</organism>
<gene>
    <name evidence="5" type="ORF">ITX44_05910</name>
</gene>
<evidence type="ECO:0000313" key="5">
    <source>
        <dbReference type="EMBL" id="MBM9504076.1"/>
    </source>
</evidence>
<evidence type="ECO:0000256" key="1">
    <source>
        <dbReference type="ARBA" id="ARBA00023016"/>
    </source>
</evidence>
<dbReference type="InterPro" id="IPR002818">
    <property type="entry name" value="DJ-1/PfpI"/>
</dbReference>
<accession>A0ABS2TM49</accession>
<dbReference type="SUPFAM" id="SSF52317">
    <property type="entry name" value="Class I glutamine amidotransferase-like"/>
    <property type="match status" value="1"/>
</dbReference>
<protein>
    <submittedName>
        <fullName evidence="5">Type 1 glutamine amidotransferase domain-containing protein</fullName>
    </submittedName>
</protein>
<evidence type="ECO:0000313" key="6">
    <source>
        <dbReference type="Proteomes" id="UP000749040"/>
    </source>
</evidence>
<keyword evidence="2" id="KW-0456">Lyase</keyword>
<reference evidence="5 6" key="1">
    <citation type="submission" date="2021-01" db="EMBL/GenBank/DDBJ databases">
        <title>Streptomyces acididurans sp. nov., isolated from a peat swamp forest soil.</title>
        <authorList>
            <person name="Chantavorakit T."/>
            <person name="Duangmal K."/>
        </authorList>
    </citation>
    <scope>NUCLEOTIDE SEQUENCE [LARGE SCALE GENOMIC DNA]</scope>
    <source>
        <strain evidence="5 6">KK5PA1</strain>
    </source>
</reference>